<name>A0A177C8X1_9PLEO</name>
<sequence>MVSLPQVLASNARIATSLPPDLVAVFAGATTGIGRATLKAFVKYAVAPRIYLFARNTDAAAQVVGECTEINPKCEIEVVKVDLSSMRETEAACEVVLAKEQRVNLLVLSMGEVRADRALSNEGLHLVLATVYYARILIPALLLPLLTHASTHTPLARVLDIAGGTKEGPVDLADLAALRLPMSKIRGQLSSMHTLSLESLAERAPMVSFVHDFPGAVVTPLFEGVPGWAGWMMWVLGMYLRLFQRWVCVPLEECAERQVFLGTSAKYAAGEGDAGGVELADGVERGQATEQVRSCVYSVDWDGEGPGERVLKLLKGLRREGVREVVWEHTNGEFERIRRGKGF</sequence>
<dbReference type="PANTHER" id="PTHR47534:SF3">
    <property type="entry name" value="ALCOHOL DEHYDROGENASE-LIKE C-TERMINAL DOMAIN-CONTAINING PROTEIN"/>
    <property type="match status" value="1"/>
</dbReference>
<protein>
    <recommendedName>
        <fullName evidence="4">NAD(P)-binding protein</fullName>
    </recommendedName>
</protein>
<keyword evidence="1" id="KW-0560">Oxidoreductase</keyword>
<keyword evidence="3" id="KW-1185">Reference proteome</keyword>
<dbReference type="RefSeq" id="XP_018033654.1">
    <property type="nucleotide sequence ID" value="XM_018185107.1"/>
</dbReference>
<reference evidence="2 3" key="1">
    <citation type="submission" date="2016-05" db="EMBL/GenBank/DDBJ databases">
        <title>Comparative analysis of secretome profiles of manganese(II)-oxidizing ascomycete fungi.</title>
        <authorList>
            <consortium name="DOE Joint Genome Institute"/>
            <person name="Zeiner C.A."/>
            <person name="Purvine S.O."/>
            <person name="Zink E.M."/>
            <person name="Wu S."/>
            <person name="Pasa-Tolic L."/>
            <person name="Chaput D.L."/>
            <person name="Haridas S."/>
            <person name="Grigoriev I.V."/>
            <person name="Santelli C.M."/>
            <person name="Hansel C.M."/>
        </authorList>
    </citation>
    <scope>NUCLEOTIDE SEQUENCE [LARGE SCALE GENOMIC DNA]</scope>
    <source>
        <strain evidence="2 3">AP3s5-JAC2a</strain>
    </source>
</reference>
<organism evidence="2 3">
    <name type="scientific">Paraphaeosphaeria sporulosa</name>
    <dbReference type="NCBI Taxonomy" id="1460663"/>
    <lineage>
        <taxon>Eukaryota</taxon>
        <taxon>Fungi</taxon>
        <taxon>Dikarya</taxon>
        <taxon>Ascomycota</taxon>
        <taxon>Pezizomycotina</taxon>
        <taxon>Dothideomycetes</taxon>
        <taxon>Pleosporomycetidae</taxon>
        <taxon>Pleosporales</taxon>
        <taxon>Massarineae</taxon>
        <taxon>Didymosphaeriaceae</taxon>
        <taxon>Paraphaeosphaeria</taxon>
    </lineage>
</organism>
<dbReference type="GO" id="GO:0016491">
    <property type="term" value="F:oxidoreductase activity"/>
    <property type="evidence" value="ECO:0007669"/>
    <property type="project" value="UniProtKB-KW"/>
</dbReference>
<dbReference type="Gene3D" id="3.40.50.720">
    <property type="entry name" value="NAD(P)-binding Rossmann-like Domain"/>
    <property type="match status" value="1"/>
</dbReference>
<gene>
    <name evidence="2" type="ORF">CC84DRAFT_1261870</name>
</gene>
<dbReference type="PANTHER" id="PTHR47534">
    <property type="entry name" value="YALI0E05731P"/>
    <property type="match status" value="1"/>
</dbReference>
<dbReference type="InParanoid" id="A0A177C8X1"/>
<dbReference type="FunCoup" id="A0A177C8X1">
    <property type="interactions" value="27"/>
</dbReference>
<dbReference type="InterPro" id="IPR052228">
    <property type="entry name" value="Sec_Metab_Biosynth_Oxidored"/>
</dbReference>
<dbReference type="EMBL" id="KV441555">
    <property type="protein sequence ID" value="OAG03289.1"/>
    <property type="molecule type" value="Genomic_DNA"/>
</dbReference>
<evidence type="ECO:0000256" key="1">
    <source>
        <dbReference type="ARBA" id="ARBA00023002"/>
    </source>
</evidence>
<evidence type="ECO:0000313" key="2">
    <source>
        <dbReference type="EMBL" id="OAG03289.1"/>
    </source>
</evidence>
<accession>A0A177C8X1</accession>
<dbReference type="AlphaFoldDB" id="A0A177C8X1"/>
<dbReference type="SUPFAM" id="SSF51735">
    <property type="entry name" value="NAD(P)-binding Rossmann-fold domains"/>
    <property type="match status" value="1"/>
</dbReference>
<evidence type="ECO:0008006" key="4">
    <source>
        <dbReference type="Google" id="ProtNLM"/>
    </source>
</evidence>
<dbReference type="OrthoDB" id="2898509at2759"/>
<dbReference type="STRING" id="1460663.A0A177C8X1"/>
<dbReference type="InterPro" id="IPR036291">
    <property type="entry name" value="NAD(P)-bd_dom_sf"/>
</dbReference>
<proteinExistence type="predicted"/>
<evidence type="ECO:0000313" key="3">
    <source>
        <dbReference type="Proteomes" id="UP000077069"/>
    </source>
</evidence>
<dbReference type="InterPro" id="IPR002347">
    <property type="entry name" value="SDR_fam"/>
</dbReference>
<dbReference type="Proteomes" id="UP000077069">
    <property type="component" value="Unassembled WGS sequence"/>
</dbReference>
<dbReference type="GeneID" id="28768593"/>
<dbReference type="Pfam" id="PF00106">
    <property type="entry name" value="adh_short"/>
    <property type="match status" value="1"/>
</dbReference>